<reference evidence="1 2" key="1">
    <citation type="journal article" date="2018" name="Front. Plant Sci.">
        <title>Red Clover (Trifolium pratense) and Zigzag Clover (T. medium) - A Picture of Genomic Similarities and Differences.</title>
        <authorList>
            <person name="Dluhosova J."/>
            <person name="Istvanek J."/>
            <person name="Nedelnik J."/>
            <person name="Repkova J."/>
        </authorList>
    </citation>
    <scope>NUCLEOTIDE SEQUENCE [LARGE SCALE GENOMIC DNA]</scope>
    <source>
        <strain evidence="2">cv. 10/8</strain>
        <tissue evidence="1">Leaf</tissue>
    </source>
</reference>
<feature type="non-terminal residue" evidence="1">
    <location>
        <position position="61"/>
    </location>
</feature>
<dbReference type="Proteomes" id="UP000265520">
    <property type="component" value="Unassembled WGS sequence"/>
</dbReference>
<protein>
    <submittedName>
        <fullName evidence="1">Uncharacterized protein</fullName>
    </submittedName>
</protein>
<organism evidence="1 2">
    <name type="scientific">Trifolium medium</name>
    <dbReference type="NCBI Taxonomy" id="97028"/>
    <lineage>
        <taxon>Eukaryota</taxon>
        <taxon>Viridiplantae</taxon>
        <taxon>Streptophyta</taxon>
        <taxon>Embryophyta</taxon>
        <taxon>Tracheophyta</taxon>
        <taxon>Spermatophyta</taxon>
        <taxon>Magnoliopsida</taxon>
        <taxon>eudicotyledons</taxon>
        <taxon>Gunneridae</taxon>
        <taxon>Pentapetalae</taxon>
        <taxon>rosids</taxon>
        <taxon>fabids</taxon>
        <taxon>Fabales</taxon>
        <taxon>Fabaceae</taxon>
        <taxon>Papilionoideae</taxon>
        <taxon>50 kb inversion clade</taxon>
        <taxon>NPAAA clade</taxon>
        <taxon>Hologalegina</taxon>
        <taxon>IRL clade</taxon>
        <taxon>Trifolieae</taxon>
        <taxon>Trifolium</taxon>
    </lineage>
</organism>
<comment type="caution">
    <text evidence="1">The sequence shown here is derived from an EMBL/GenBank/DDBJ whole genome shotgun (WGS) entry which is preliminary data.</text>
</comment>
<keyword evidence="2" id="KW-1185">Reference proteome</keyword>
<accession>A0A392UEI0</accession>
<proteinExistence type="predicted"/>
<evidence type="ECO:0000313" key="1">
    <source>
        <dbReference type="EMBL" id="MCI71247.1"/>
    </source>
</evidence>
<evidence type="ECO:0000313" key="2">
    <source>
        <dbReference type="Proteomes" id="UP000265520"/>
    </source>
</evidence>
<dbReference type="EMBL" id="LXQA010792709">
    <property type="protein sequence ID" value="MCI71247.1"/>
    <property type="molecule type" value="Genomic_DNA"/>
</dbReference>
<name>A0A392UEI0_9FABA</name>
<sequence length="61" mass="7159">MKVYGKPTNTFYKVEVREKDLTIANLNSEWMKEGFEEGLPEPRGQAYEETAEEIEIYTPEE</sequence>
<dbReference type="AlphaFoldDB" id="A0A392UEI0"/>